<evidence type="ECO:0000256" key="5">
    <source>
        <dbReference type="ARBA" id="ARBA00022525"/>
    </source>
</evidence>
<comment type="function">
    <text evidence="2">Secreted tripeptidyl-peptidase which degrades proteins at acidic pHs and is involved in virulence.</text>
</comment>
<dbReference type="Gene3D" id="3.40.50.200">
    <property type="entry name" value="Peptidase S8/S53 domain"/>
    <property type="match status" value="1"/>
</dbReference>
<keyword evidence="13" id="KW-0106">Calcium</keyword>
<dbReference type="GO" id="GO:0006508">
    <property type="term" value="P:proteolysis"/>
    <property type="evidence" value="ECO:0007669"/>
    <property type="project" value="UniProtKB-KW"/>
</dbReference>
<dbReference type="GO" id="GO:0004252">
    <property type="term" value="F:serine-type endopeptidase activity"/>
    <property type="evidence" value="ECO:0007669"/>
    <property type="project" value="UniProtKB-UniRule"/>
</dbReference>
<evidence type="ECO:0000256" key="14">
    <source>
        <dbReference type="SAM" id="MobiDB-lite"/>
    </source>
</evidence>
<feature type="active site" description="Charge relay system" evidence="13">
    <location>
        <position position="118"/>
    </location>
</feature>
<name>A0AAD7XEL7_9APHY</name>
<organism evidence="16 17">
    <name type="scientific">Trametes cubensis</name>
    <dbReference type="NCBI Taxonomy" id="1111947"/>
    <lineage>
        <taxon>Eukaryota</taxon>
        <taxon>Fungi</taxon>
        <taxon>Dikarya</taxon>
        <taxon>Basidiomycota</taxon>
        <taxon>Agaricomycotina</taxon>
        <taxon>Agaricomycetes</taxon>
        <taxon>Polyporales</taxon>
        <taxon>Polyporaceae</taxon>
        <taxon>Trametes</taxon>
    </lineage>
</organism>
<dbReference type="InterPro" id="IPR030400">
    <property type="entry name" value="Sedolisin_dom"/>
</dbReference>
<feature type="compositionally biased region" description="Low complexity" evidence="14">
    <location>
        <begin position="405"/>
        <end position="433"/>
    </location>
</feature>
<dbReference type="PANTHER" id="PTHR14218:SF15">
    <property type="entry name" value="TRIPEPTIDYL-PEPTIDASE 1"/>
    <property type="match status" value="1"/>
</dbReference>
<keyword evidence="12" id="KW-0325">Glycoprotein</keyword>
<feature type="binding site" evidence="13">
    <location>
        <position position="381"/>
    </location>
    <ligand>
        <name>Ca(2+)</name>
        <dbReference type="ChEBI" id="CHEBI:29108"/>
    </ligand>
</feature>
<dbReference type="Pfam" id="PF00082">
    <property type="entry name" value="Peptidase_S8"/>
    <property type="match status" value="1"/>
</dbReference>
<keyword evidence="9 13" id="KW-0378">Hydrolase</keyword>
<evidence type="ECO:0000256" key="4">
    <source>
        <dbReference type="ARBA" id="ARBA00012462"/>
    </source>
</evidence>
<proteinExistence type="predicted"/>
<dbReference type="InterPro" id="IPR000209">
    <property type="entry name" value="Peptidase_S8/S53_dom"/>
</dbReference>
<sequence>MRPSGSSPPPTRKAEVRVIDRFPAKKRAGSKRADVPPQCAQEITPQCLQAIYNIPATPATAAGNSLGVSGFDNEVANKGDLTDFLSQARPDITNGTFSVQSIDGGSDDGQGTTEASLDIQYTVGVATNVPTTFISVGQQTNDGALEGFLDIITTLTKQDNPPLVLTTSFGFDETPFAEQAPELAETLCNAYAQLGARGTSVLFASGDGGVSGSQADDSCDGSAFLPTFPATCPYITAVGSTQGVNPETAAPFSAGGFSNIFARPDYQSDAVDSYLKTLGDTNAGLFNTTGRGYPDVSTQGVQFVIEVAGQLQGVDGTSCSSPTFASVVALLNDQLLNAGQKQLGFLNPLLYSKGVAALNDITSGSNPGCGTQGFPAAAGWDAVTGLGTPDFQKLLSVVSGGAGDNQAGQGSAGQAGQNATATATGSAGQATGQAAGGAAGKGKKGKGKPKATKQA</sequence>
<evidence type="ECO:0000256" key="12">
    <source>
        <dbReference type="ARBA" id="ARBA00023180"/>
    </source>
</evidence>
<feature type="compositionally biased region" description="Pro residues" evidence="14">
    <location>
        <begin position="1"/>
        <end position="11"/>
    </location>
</feature>
<dbReference type="GO" id="GO:0046872">
    <property type="term" value="F:metal ion binding"/>
    <property type="evidence" value="ECO:0007669"/>
    <property type="project" value="UniProtKB-UniRule"/>
</dbReference>
<keyword evidence="10" id="KW-0843">Virulence</keyword>
<feature type="compositionally biased region" description="Basic residues" evidence="14">
    <location>
        <begin position="441"/>
        <end position="455"/>
    </location>
</feature>
<evidence type="ECO:0000256" key="11">
    <source>
        <dbReference type="ARBA" id="ARBA00023145"/>
    </source>
</evidence>
<feature type="binding site" evidence="13">
    <location>
        <position position="360"/>
    </location>
    <ligand>
        <name>Ca(2+)</name>
        <dbReference type="ChEBI" id="CHEBI:29108"/>
    </ligand>
</feature>
<feature type="binding site" evidence="13">
    <location>
        <position position="379"/>
    </location>
    <ligand>
        <name>Ca(2+)</name>
        <dbReference type="ChEBI" id="CHEBI:29108"/>
    </ligand>
</feature>
<keyword evidence="11" id="KW-0865">Zymogen</keyword>
<evidence type="ECO:0000256" key="6">
    <source>
        <dbReference type="ARBA" id="ARBA00022670"/>
    </source>
</evidence>
<keyword evidence="6 13" id="KW-0645">Protease</keyword>
<keyword evidence="7 13" id="KW-0479">Metal-binding</keyword>
<feature type="binding site" evidence="13">
    <location>
        <position position="361"/>
    </location>
    <ligand>
        <name>Ca(2+)</name>
        <dbReference type="ChEBI" id="CHEBI:29108"/>
    </ligand>
</feature>
<dbReference type="EC" id="3.4.14.10" evidence="4"/>
<evidence type="ECO:0000313" key="16">
    <source>
        <dbReference type="EMBL" id="KAJ8494449.1"/>
    </source>
</evidence>
<evidence type="ECO:0000259" key="15">
    <source>
        <dbReference type="PROSITE" id="PS51695"/>
    </source>
</evidence>
<dbReference type="GO" id="GO:0008240">
    <property type="term" value="F:tripeptidyl-peptidase activity"/>
    <property type="evidence" value="ECO:0007669"/>
    <property type="project" value="UniProtKB-EC"/>
</dbReference>
<feature type="domain" description="Peptidase S53" evidence="15">
    <location>
        <begin position="42"/>
        <end position="401"/>
    </location>
</feature>
<evidence type="ECO:0000256" key="3">
    <source>
        <dbReference type="ARBA" id="ARBA00004239"/>
    </source>
</evidence>
<evidence type="ECO:0000256" key="8">
    <source>
        <dbReference type="ARBA" id="ARBA00022729"/>
    </source>
</evidence>
<keyword evidence="8" id="KW-0732">Signal</keyword>
<dbReference type="CDD" id="cd04056">
    <property type="entry name" value="Peptidases_S53"/>
    <property type="match status" value="1"/>
</dbReference>
<dbReference type="PROSITE" id="PS51695">
    <property type="entry name" value="SEDOLISIN"/>
    <property type="match status" value="1"/>
</dbReference>
<evidence type="ECO:0000256" key="7">
    <source>
        <dbReference type="ARBA" id="ARBA00022723"/>
    </source>
</evidence>
<evidence type="ECO:0000313" key="17">
    <source>
        <dbReference type="Proteomes" id="UP001215151"/>
    </source>
</evidence>
<dbReference type="PANTHER" id="PTHR14218">
    <property type="entry name" value="PROTEASE S8 TRIPEPTIDYL PEPTIDASE I CLN2"/>
    <property type="match status" value="1"/>
</dbReference>
<dbReference type="Proteomes" id="UP001215151">
    <property type="component" value="Unassembled WGS sequence"/>
</dbReference>
<dbReference type="AlphaFoldDB" id="A0AAD7XEL7"/>
<feature type="region of interest" description="Disordered" evidence="14">
    <location>
        <begin position="1"/>
        <end position="37"/>
    </location>
</feature>
<evidence type="ECO:0000256" key="2">
    <source>
        <dbReference type="ARBA" id="ARBA00002451"/>
    </source>
</evidence>
<keyword evidence="5" id="KW-0964">Secreted</keyword>
<keyword evidence="17" id="KW-1185">Reference proteome</keyword>
<dbReference type="SUPFAM" id="SSF52743">
    <property type="entry name" value="Subtilisin-like"/>
    <property type="match status" value="1"/>
</dbReference>
<feature type="region of interest" description="Disordered" evidence="14">
    <location>
        <begin position="405"/>
        <end position="455"/>
    </location>
</feature>
<evidence type="ECO:0000256" key="1">
    <source>
        <dbReference type="ARBA" id="ARBA00001910"/>
    </source>
</evidence>
<comment type="cofactor">
    <cofactor evidence="13">
        <name>Ca(2+)</name>
        <dbReference type="ChEBI" id="CHEBI:29108"/>
    </cofactor>
    <text evidence="13">Binds 1 Ca(2+) ion per subunit.</text>
</comment>
<feature type="compositionally biased region" description="Basic and acidic residues" evidence="14">
    <location>
        <begin position="12"/>
        <end position="23"/>
    </location>
</feature>
<protein>
    <recommendedName>
        <fullName evidence="4">tripeptidyl-peptidase II</fullName>
        <ecNumber evidence="4">3.4.14.10</ecNumber>
    </recommendedName>
</protein>
<evidence type="ECO:0000256" key="9">
    <source>
        <dbReference type="ARBA" id="ARBA00022801"/>
    </source>
</evidence>
<dbReference type="InterPro" id="IPR036852">
    <property type="entry name" value="Peptidase_S8/S53_dom_sf"/>
</dbReference>
<dbReference type="InterPro" id="IPR050819">
    <property type="entry name" value="Tripeptidyl-peptidase_I"/>
</dbReference>
<keyword evidence="13" id="KW-0720">Serine protease</keyword>
<comment type="catalytic activity">
    <reaction evidence="1">
        <text>Release of an N-terminal tripeptide from a polypeptide.</text>
        <dbReference type="EC" id="3.4.14.10"/>
    </reaction>
</comment>
<comment type="caution">
    <text evidence="16">The sequence shown here is derived from an EMBL/GenBank/DDBJ whole genome shotgun (WGS) entry which is preliminary data.</text>
</comment>
<feature type="active site" description="Charge relay system" evidence="13">
    <location>
        <position position="114"/>
    </location>
</feature>
<evidence type="ECO:0000256" key="10">
    <source>
        <dbReference type="ARBA" id="ARBA00023026"/>
    </source>
</evidence>
<dbReference type="EMBL" id="JAPEVG010000036">
    <property type="protein sequence ID" value="KAJ8494449.1"/>
    <property type="molecule type" value="Genomic_DNA"/>
</dbReference>
<accession>A0AAD7XEL7</accession>
<gene>
    <name evidence="16" type="ORF">ONZ51_g2311</name>
</gene>
<reference evidence="16" key="1">
    <citation type="submission" date="2022-11" db="EMBL/GenBank/DDBJ databases">
        <title>Genome Sequence of Cubamyces cubensis.</title>
        <authorList>
            <person name="Buettner E."/>
        </authorList>
    </citation>
    <scope>NUCLEOTIDE SEQUENCE</scope>
    <source>
        <strain evidence="16">MPL-01</strain>
    </source>
</reference>
<dbReference type="FunFam" id="3.40.50.200:FF:000015">
    <property type="entry name" value="Tripeptidyl peptidase A"/>
    <property type="match status" value="1"/>
</dbReference>
<comment type="subcellular location">
    <subcellularLocation>
        <location evidence="3">Secreted</location>
        <location evidence="3">Extracellular space</location>
    </subcellularLocation>
</comment>
<dbReference type="GO" id="GO:0005576">
    <property type="term" value="C:extracellular region"/>
    <property type="evidence" value="ECO:0007669"/>
    <property type="project" value="UniProtKB-SubCell"/>
</dbReference>
<feature type="active site" description="Charge relay system" evidence="13">
    <location>
        <position position="318"/>
    </location>
</feature>
<evidence type="ECO:0000256" key="13">
    <source>
        <dbReference type="PROSITE-ProRule" id="PRU01032"/>
    </source>
</evidence>